<dbReference type="GO" id="GO:0008017">
    <property type="term" value="F:microtubule binding"/>
    <property type="evidence" value="ECO:0007669"/>
    <property type="project" value="InterPro"/>
</dbReference>
<accession>A0AAV5U329</accession>
<evidence type="ECO:0000313" key="2">
    <source>
        <dbReference type="EMBL" id="GMT01023.1"/>
    </source>
</evidence>
<feature type="compositionally biased region" description="Low complexity" evidence="1">
    <location>
        <begin position="347"/>
        <end position="372"/>
    </location>
</feature>
<evidence type="ECO:0000256" key="1">
    <source>
        <dbReference type="SAM" id="MobiDB-lite"/>
    </source>
</evidence>
<dbReference type="GO" id="GO:0045202">
    <property type="term" value="C:synapse"/>
    <property type="evidence" value="ECO:0007669"/>
    <property type="project" value="TreeGrafter"/>
</dbReference>
<dbReference type="PANTHER" id="PTHR13843">
    <property type="entry name" value="MICROTUBULE-ASSOCIATED PROTEIN"/>
    <property type="match status" value="1"/>
</dbReference>
<evidence type="ECO:0000313" key="3">
    <source>
        <dbReference type="Proteomes" id="UP001432027"/>
    </source>
</evidence>
<dbReference type="GO" id="GO:0000226">
    <property type="term" value="P:microtubule cytoskeleton organization"/>
    <property type="evidence" value="ECO:0007669"/>
    <property type="project" value="InterPro"/>
</dbReference>
<feature type="region of interest" description="Disordered" evidence="1">
    <location>
        <begin position="224"/>
        <end position="372"/>
    </location>
</feature>
<dbReference type="GO" id="GO:0031114">
    <property type="term" value="P:regulation of microtubule depolymerization"/>
    <property type="evidence" value="ECO:0007669"/>
    <property type="project" value="TreeGrafter"/>
</dbReference>
<feature type="compositionally biased region" description="Basic and acidic residues" evidence="1">
    <location>
        <begin position="543"/>
        <end position="560"/>
    </location>
</feature>
<dbReference type="GO" id="GO:0007409">
    <property type="term" value="P:axonogenesis"/>
    <property type="evidence" value="ECO:0007669"/>
    <property type="project" value="TreeGrafter"/>
</dbReference>
<dbReference type="GO" id="GO:0005829">
    <property type="term" value="C:cytosol"/>
    <property type="evidence" value="ECO:0007669"/>
    <property type="project" value="TreeGrafter"/>
</dbReference>
<comment type="caution">
    <text evidence="2">The sequence shown here is derived from an EMBL/GenBank/DDBJ whole genome shotgun (WGS) entry which is preliminary data.</text>
</comment>
<dbReference type="PANTHER" id="PTHR13843:SF12">
    <property type="entry name" value="ATPASE F1_V1_A1 COMPLEX ALPHA_BETA SUBUNIT NUCLEOTIDE-BINDING DOMAIN-CONTAINING PROTEIN"/>
    <property type="match status" value="1"/>
</dbReference>
<dbReference type="AlphaFoldDB" id="A0AAV5U329"/>
<dbReference type="GO" id="GO:0005874">
    <property type="term" value="C:microtubule"/>
    <property type="evidence" value="ECO:0007669"/>
    <property type="project" value="InterPro"/>
</dbReference>
<feature type="compositionally biased region" description="Low complexity" evidence="1">
    <location>
        <begin position="224"/>
        <end position="333"/>
    </location>
</feature>
<organism evidence="2 3">
    <name type="scientific">Pristionchus entomophagus</name>
    <dbReference type="NCBI Taxonomy" id="358040"/>
    <lineage>
        <taxon>Eukaryota</taxon>
        <taxon>Metazoa</taxon>
        <taxon>Ecdysozoa</taxon>
        <taxon>Nematoda</taxon>
        <taxon>Chromadorea</taxon>
        <taxon>Rhabditida</taxon>
        <taxon>Rhabditina</taxon>
        <taxon>Diplogasteromorpha</taxon>
        <taxon>Diplogasteroidea</taxon>
        <taxon>Neodiplogasteridae</taxon>
        <taxon>Pristionchus</taxon>
    </lineage>
</organism>
<feature type="region of interest" description="Disordered" evidence="1">
    <location>
        <begin position="430"/>
        <end position="640"/>
    </location>
</feature>
<sequence>TMVFLQPSATESAFVFSTDDGSDAILLDVKGVYALIDGGNEPLRFMDSVRTPSAAILSTASPSSLTNAIELNKKSDSLVAVVGNLPSPASLKDAAAAQPIRELYKTLAVAPVVAQLKGAKPEPIVIHKGLSSGTLSVYTLAGDAKDAEAVAKAYQSGSSDSIEAAAAAASSVLLIVWQPVREDAPIKRILHLGSAPLSRIQQALSLARSLPFLQSSTPTAASLKAKPAASAAPSRPAARSAAAPTAAAKPAARVAPAARPAAPAARPAPAARATPTAAAAARPSSVRASLPTRPAPTAAAPASPATRPARTSAAATRPAVPAGRGAARPSGGAAREEVAKKTVVGKSAAAPSTRSAASSASSTPNGSASRTSSKAAAPASAAASPAAAAALAATTVVAASLSSLPLLSPSEQSTQSPAAPLIVTTDVVGESMDEGGETPGGLPVPASPTIIPATPQPPMSPEPEEEKQEEPVRDLTPSAPPPAAAVDDAAHEEKEEGVDSLLDATQASTDAAEEEEDAAAAAAVVPPTPSASLEPAASMDEPECVKEMVEEEPEVPHEETEPVEPVEPSPLPTPTPVDPSPVGDLLGDFDTPVQPQQPGEDGLLDSLEEPMKKMQISMDTDKLAEELGLTGGEKGEEREE</sequence>
<dbReference type="Proteomes" id="UP001432027">
    <property type="component" value="Unassembled WGS sequence"/>
</dbReference>
<feature type="non-terminal residue" evidence="2">
    <location>
        <position position="1"/>
    </location>
</feature>
<dbReference type="EMBL" id="BTSX01000005">
    <property type="protein sequence ID" value="GMT01023.1"/>
    <property type="molecule type" value="Genomic_DNA"/>
</dbReference>
<dbReference type="GO" id="GO:0016358">
    <property type="term" value="P:dendrite development"/>
    <property type="evidence" value="ECO:0007669"/>
    <property type="project" value="TreeGrafter"/>
</dbReference>
<protein>
    <submittedName>
        <fullName evidence="2">Uncharacterized protein</fullName>
    </submittedName>
</protein>
<gene>
    <name evidence="2" type="ORF">PENTCL1PPCAC_23197</name>
</gene>
<dbReference type="InterPro" id="IPR026074">
    <property type="entry name" value="MAP1"/>
</dbReference>
<dbReference type="GO" id="GO:0003779">
    <property type="term" value="F:actin binding"/>
    <property type="evidence" value="ECO:0007669"/>
    <property type="project" value="TreeGrafter"/>
</dbReference>
<proteinExistence type="predicted"/>
<feature type="non-terminal residue" evidence="2">
    <location>
        <position position="640"/>
    </location>
</feature>
<name>A0AAV5U329_9BILA</name>
<keyword evidence="3" id="KW-1185">Reference proteome</keyword>
<dbReference type="GO" id="GO:0030425">
    <property type="term" value="C:dendrite"/>
    <property type="evidence" value="ECO:0007669"/>
    <property type="project" value="TreeGrafter"/>
</dbReference>
<dbReference type="GO" id="GO:0005875">
    <property type="term" value="C:microtubule associated complex"/>
    <property type="evidence" value="ECO:0007669"/>
    <property type="project" value="TreeGrafter"/>
</dbReference>
<feature type="compositionally biased region" description="Pro residues" evidence="1">
    <location>
        <begin position="565"/>
        <end position="579"/>
    </location>
</feature>
<reference evidence="2" key="1">
    <citation type="submission" date="2023-10" db="EMBL/GenBank/DDBJ databases">
        <title>Genome assembly of Pristionchus species.</title>
        <authorList>
            <person name="Yoshida K."/>
            <person name="Sommer R.J."/>
        </authorList>
    </citation>
    <scope>NUCLEOTIDE SEQUENCE</scope>
    <source>
        <strain evidence="2">RS0144</strain>
    </source>
</reference>
<dbReference type="GO" id="GO:0043025">
    <property type="term" value="C:neuronal cell body"/>
    <property type="evidence" value="ECO:0007669"/>
    <property type="project" value="TreeGrafter"/>
</dbReference>